<evidence type="ECO:0000313" key="13">
    <source>
        <dbReference type="Proteomes" id="UP001140949"/>
    </source>
</evidence>
<evidence type="ECO:0000256" key="10">
    <source>
        <dbReference type="ARBA" id="ARBA00024938"/>
    </source>
</evidence>
<accession>A0AAX6HCG9</accession>
<keyword evidence="5" id="KW-0053">Apoptosis</keyword>
<comment type="function">
    <text evidence="10">Critical mediator, in cooperation with CASP4, of endoplasmic reticulum-stress induced apoptosis. Required or the activation of CASP4 following endoplasmic reticulum stress.</text>
</comment>
<keyword evidence="13" id="KW-1185">Reference proteome</keyword>
<reference evidence="12" key="1">
    <citation type="journal article" date="2023" name="GigaByte">
        <title>Genome assembly of the bearded iris, Iris pallida Lam.</title>
        <authorList>
            <person name="Bruccoleri R.E."/>
            <person name="Oakeley E.J."/>
            <person name="Faust A.M.E."/>
            <person name="Altorfer M."/>
            <person name="Dessus-Babus S."/>
            <person name="Burckhardt D."/>
            <person name="Oertli M."/>
            <person name="Naumann U."/>
            <person name="Petersen F."/>
            <person name="Wong J."/>
        </authorList>
    </citation>
    <scope>NUCLEOTIDE SEQUENCE</scope>
    <source>
        <strain evidence="12">GSM-AAB239-AS_SAM_17_03QT</strain>
    </source>
</reference>
<dbReference type="EMBL" id="JANAVB010010600">
    <property type="protein sequence ID" value="KAJ6838563.1"/>
    <property type="molecule type" value="Genomic_DNA"/>
</dbReference>
<dbReference type="PANTHER" id="PTHR13448:SF0">
    <property type="entry name" value="TRANSMEMBRANE PROTEIN 214"/>
    <property type="match status" value="1"/>
</dbReference>
<dbReference type="Pfam" id="PF10151">
    <property type="entry name" value="TMEM214"/>
    <property type="match status" value="1"/>
</dbReference>
<keyword evidence="6" id="KW-0256">Endoplasmic reticulum</keyword>
<evidence type="ECO:0000256" key="2">
    <source>
        <dbReference type="ARBA" id="ARBA00007984"/>
    </source>
</evidence>
<evidence type="ECO:0000256" key="1">
    <source>
        <dbReference type="ARBA" id="ARBA00004477"/>
    </source>
</evidence>
<evidence type="ECO:0000256" key="4">
    <source>
        <dbReference type="ARBA" id="ARBA00022692"/>
    </source>
</evidence>
<evidence type="ECO:0000256" key="3">
    <source>
        <dbReference type="ARBA" id="ARBA00011720"/>
    </source>
</evidence>
<dbReference type="InterPro" id="IPR019308">
    <property type="entry name" value="TMEM214"/>
</dbReference>
<dbReference type="AlphaFoldDB" id="A0AAX6HCG9"/>
<feature type="compositionally biased region" description="Basic residues" evidence="11">
    <location>
        <begin position="114"/>
        <end position="125"/>
    </location>
</feature>
<keyword evidence="9" id="KW-0325">Glycoprotein</keyword>
<evidence type="ECO:0000256" key="7">
    <source>
        <dbReference type="ARBA" id="ARBA00022989"/>
    </source>
</evidence>
<keyword evidence="4" id="KW-0812">Transmembrane</keyword>
<evidence type="ECO:0000313" key="12">
    <source>
        <dbReference type="EMBL" id="KAJ6838563.1"/>
    </source>
</evidence>
<organism evidence="12 13">
    <name type="scientific">Iris pallida</name>
    <name type="common">Sweet iris</name>
    <dbReference type="NCBI Taxonomy" id="29817"/>
    <lineage>
        <taxon>Eukaryota</taxon>
        <taxon>Viridiplantae</taxon>
        <taxon>Streptophyta</taxon>
        <taxon>Embryophyta</taxon>
        <taxon>Tracheophyta</taxon>
        <taxon>Spermatophyta</taxon>
        <taxon>Magnoliopsida</taxon>
        <taxon>Liliopsida</taxon>
        <taxon>Asparagales</taxon>
        <taxon>Iridaceae</taxon>
        <taxon>Iridoideae</taxon>
        <taxon>Irideae</taxon>
        <taxon>Iris</taxon>
    </lineage>
</organism>
<feature type="compositionally biased region" description="Low complexity" evidence="11">
    <location>
        <begin position="72"/>
        <end position="90"/>
    </location>
</feature>
<evidence type="ECO:0000256" key="6">
    <source>
        <dbReference type="ARBA" id="ARBA00022824"/>
    </source>
</evidence>
<keyword evidence="7" id="KW-1133">Transmembrane helix</keyword>
<keyword evidence="8" id="KW-0472">Membrane</keyword>
<feature type="compositionally biased region" description="Basic and acidic residues" evidence="11">
    <location>
        <begin position="58"/>
        <end position="71"/>
    </location>
</feature>
<dbReference type="GO" id="GO:0005789">
    <property type="term" value="C:endoplasmic reticulum membrane"/>
    <property type="evidence" value="ECO:0007669"/>
    <property type="project" value="UniProtKB-SubCell"/>
</dbReference>
<dbReference type="PANTHER" id="PTHR13448">
    <property type="entry name" value="TRANSMEMBRANE PROTEIN 214"/>
    <property type="match status" value="1"/>
</dbReference>
<evidence type="ECO:0000256" key="8">
    <source>
        <dbReference type="ARBA" id="ARBA00023136"/>
    </source>
</evidence>
<feature type="compositionally biased region" description="Low complexity" evidence="11">
    <location>
        <begin position="101"/>
        <end position="110"/>
    </location>
</feature>
<evidence type="ECO:0008006" key="14">
    <source>
        <dbReference type="Google" id="ProtNLM"/>
    </source>
</evidence>
<proteinExistence type="inferred from homology"/>
<reference evidence="12" key="2">
    <citation type="submission" date="2023-04" db="EMBL/GenBank/DDBJ databases">
        <authorList>
            <person name="Bruccoleri R.E."/>
            <person name="Oakeley E.J."/>
            <person name="Faust A.-M."/>
            <person name="Dessus-Babus S."/>
            <person name="Altorfer M."/>
            <person name="Burckhardt D."/>
            <person name="Oertli M."/>
            <person name="Naumann U."/>
            <person name="Petersen F."/>
            <person name="Wong J."/>
        </authorList>
    </citation>
    <scope>NUCLEOTIDE SEQUENCE</scope>
    <source>
        <strain evidence="12">GSM-AAB239-AS_SAM_17_03QT</strain>
        <tissue evidence="12">Leaf</tissue>
    </source>
</reference>
<protein>
    <recommendedName>
        <fullName evidence="14">Transmembrane protein 214</fullName>
    </recommendedName>
</protein>
<evidence type="ECO:0000256" key="9">
    <source>
        <dbReference type="ARBA" id="ARBA00023180"/>
    </source>
</evidence>
<feature type="compositionally biased region" description="Low complexity" evidence="11">
    <location>
        <begin position="12"/>
        <end position="21"/>
    </location>
</feature>
<feature type="region of interest" description="Disordered" evidence="11">
    <location>
        <begin position="1"/>
        <end position="125"/>
    </location>
</feature>
<comment type="similarity">
    <text evidence="2">Belongs to the TMEM214 family.</text>
</comment>
<sequence>MDPTIATADDPSASASASASSHGWQKVTYPKRHRRAQPPPPAHHPAGPAANGTSHVFDSLEIKAEERRRAIEAAAAAAAESYATPAAAASRSDDEDEDETLGAGADAAGAEKPKKPKEKKPKKPKITVAEAAAKIDADDLAAFLLEIAGSYESQQDIELMRFADYFGRAFAAVGPSQFPWAKLFKESTVSKIIDVPLCHISDPVYKTSVDWIAKKSSESLGNFVLWCLDCILADLASQQTAAKGSKKPVQQSPSKAQVAIFVVLAMVLRRKPDVLINILPILRDNNKYQGHEKFPILVWVVGQASQGDLVAGMNAWVQHLLPLISGKANVNTQSRDLALQLVERILSGPKARSILLNGAVRKGERLVPPSALDLLMRAAFPSTQIKATERFLAIYPTLKELALAGSPGTKTTKQASLQLLPSSVKAMQENNPDLSKEAADIFIWCLIQNPECFKLWEKLHLDNVDASVVVLRRLSEDWKEYLAKLSPPDALRGTLKSLRLMNEQVLSGAVDVDNQGSFKDADKYCKVILGKVNRGSICLKGGALVLLVAVAVGFAVSPNMESLDWKKLHSMVSSSLQSF</sequence>
<gene>
    <name evidence="12" type="ORF">M6B38_318070</name>
</gene>
<comment type="subunit">
    <text evidence="3">Constitutively interacts with CASP4; required for the localization of procaspase 4 to the ER.</text>
</comment>
<evidence type="ECO:0000256" key="5">
    <source>
        <dbReference type="ARBA" id="ARBA00022703"/>
    </source>
</evidence>
<evidence type="ECO:0000256" key="11">
    <source>
        <dbReference type="SAM" id="MobiDB-lite"/>
    </source>
</evidence>
<dbReference type="GO" id="GO:0005794">
    <property type="term" value="C:Golgi apparatus"/>
    <property type="evidence" value="ECO:0007669"/>
    <property type="project" value="TreeGrafter"/>
</dbReference>
<comment type="subcellular location">
    <subcellularLocation>
        <location evidence="1">Endoplasmic reticulum membrane</location>
        <topology evidence="1">Multi-pass membrane protein</topology>
    </subcellularLocation>
</comment>
<name>A0AAX6HCG9_IRIPA</name>
<comment type="caution">
    <text evidence="12">The sequence shown here is derived from an EMBL/GenBank/DDBJ whole genome shotgun (WGS) entry which is preliminary data.</text>
</comment>
<dbReference type="Proteomes" id="UP001140949">
    <property type="component" value="Unassembled WGS sequence"/>
</dbReference>